<name>D4L0Q6_9FIRM</name>
<feature type="region of interest" description="Disordered" evidence="1">
    <location>
        <begin position="1"/>
        <end position="33"/>
    </location>
</feature>
<feature type="compositionally biased region" description="Basic and acidic residues" evidence="1">
    <location>
        <begin position="14"/>
        <end position="24"/>
    </location>
</feature>
<evidence type="ECO:0000256" key="1">
    <source>
        <dbReference type="SAM" id="MobiDB-lite"/>
    </source>
</evidence>
<protein>
    <submittedName>
        <fullName evidence="2">Uncharacterized protein</fullName>
    </submittedName>
</protein>
<reference evidence="2 3" key="2">
    <citation type="submission" date="2010-03" db="EMBL/GenBank/DDBJ databases">
        <authorList>
            <person name="Pajon A."/>
        </authorList>
    </citation>
    <scope>NUCLEOTIDE SEQUENCE [LARGE SCALE GENOMIC DNA]</scope>
    <source>
        <strain evidence="2 3">XB6B4</strain>
    </source>
</reference>
<evidence type="ECO:0000313" key="2">
    <source>
        <dbReference type="EMBL" id="CBL13196.1"/>
    </source>
</evidence>
<dbReference type="HOGENOM" id="CLU_1730019_0_0_9"/>
<dbReference type="Proteomes" id="UP000008953">
    <property type="component" value="Chromosome"/>
</dbReference>
<dbReference type="RefSeq" id="WP_015521590.1">
    <property type="nucleotide sequence ID" value="NC_021012.1"/>
</dbReference>
<sequence length="151" mass="17466">MGNRTNYGTGRMTVDNRQKNERSRSGNPYSSHVKAGKHAGTVYNFKRKSRIRKSLTRLPILLEFIHKYIFLNFVSFYNGLNSNEDAITFTDSRSMFENLWEEWFDTQLFLLAKGTPMAGMGYNEIFQCLPKETQEELMNRKAGFAKTAGIE</sequence>
<proteinExistence type="predicted"/>
<dbReference type="AlphaFoldDB" id="D4L0Q6"/>
<dbReference type="EMBL" id="FP929050">
    <property type="protein sequence ID" value="CBL13196.1"/>
    <property type="molecule type" value="Genomic_DNA"/>
</dbReference>
<organism evidence="2 3">
    <name type="scientific">Roseburia intestinalis XB6B4</name>
    <dbReference type="NCBI Taxonomy" id="718255"/>
    <lineage>
        <taxon>Bacteria</taxon>
        <taxon>Bacillati</taxon>
        <taxon>Bacillota</taxon>
        <taxon>Clostridia</taxon>
        <taxon>Lachnospirales</taxon>
        <taxon>Lachnospiraceae</taxon>
        <taxon>Roseburia</taxon>
    </lineage>
</organism>
<dbReference type="KEGG" id="rix:RO1_27690"/>
<dbReference type="PATRIC" id="fig|718255.3.peg.3909"/>
<gene>
    <name evidence="2" type="ORF">RO1_27690</name>
</gene>
<reference evidence="2 3" key="1">
    <citation type="submission" date="2010-03" db="EMBL/GenBank/DDBJ databases">
        <title>The genome sequence of Roseburia intestinalis XB6B4.</title>
        <authorList>
            <consortium name="metaHIT consortium -- http://www.metahit.eu/"/>
            <person name="Pajon A."/>
            <person name="Turner K."/>
            <person name="Parkhill J."/>
            <person name="Bernalier A."/>
        </authorList>
    </citation>
    <scope>NUCLEOTIDE SEQUENCE [LARGE SCALE GENOMIC DNA]</scope>
    <source>
        <strain evidence="2 3">XB6B4</strain>
    </source>
</reference>
<evidence type="ECO:0000313" key="3">
    <source>
        <dbReference type="Proteomes" id="UP000008953"/>
    </source>
</evidence>
<accession>D4L0Q6</accession>